<dbReference type="OrthoDB" id="2381403at2"/>
<protein>
    <submittedName>
        <fullName evidence="2">DUF4871 domain-containing protein</fullName>
    </submittedName>
</protein>
<comment type="caution">
    <text evidence="2">The sequence shown here is derived from an EMBL/GenBank/DDBJ whole genome shotgun (WGS) entry which is preliminary data.</text>
</comment>
<dbReference type="RefSeq" id="WP_076322995.1">
    <property type="nucleotide sequence ID" value="NZ_MRTF01000004.1"/>
</dbReference>
<evidence type="ECO:0000256" key="1">
    <source>
        <dbReference type="SAM" id="Phobius"/>
    </source>
</evidence>
<dbReference type="Gene3D" id="2.60.40.3830">
    <property type="match status" value="2"/>
</dbReference>
<proteinExistence type="predicted"/>
<reference evidence="2 3" key="1">
    <citation type="submission" date="2016-11" db="EMBL/GenBank/DDBJ databases">
        <title>Paenibacillus species isolates.</title>
        <authorList>
            <person name="Beno S.M."/>
        </authorList>
    </citation>
    <scope>NUCLEOTIDE SEQUENCE [LARGE SCALE GENOMIC DNA]</scope>
    <source>
        <strain evidence="2 3">FSL F4-0100</strain>
    </source>
</reference>
<accession>A0A1R1B2F9</accession>
<gene>
    <name evidence="2" type="ORF">BK123_13965</name>
</gene>
<dbReference type="InterPro" id="IPR032366">
    <property type="entry name" value="DUF4871"/>
</dbReference>
<keyword evidence="1" id="KW-0812">Transmembrane</keyword>
<dbReference type="Pfam" id="PF16167">
    <property type="entry name" value="DUF4871"/>
    <property type="match status" value="1"/>
</dbReference>
<organism evidence="2 3">
    <name type="scientific">Paenibacillus lautus</name>
    <name type="common">Bacillus lautus</name>
    <dbReference type="NCBI Taxonomy" id="1401"/>
    <lineage>
        <taxon>Bacteria</taxon>
        <taxon>Bacillati</taxon>
        <taxon>Bacillota</taxon>
        <taxon>Bacilli</taxon>
        <taxon>Bacillales</taxon>
        <taxon>Paenibacillaceae</taxon>
        <taxon>Paenibacillus</taxon>
    </lineage>
</organism>
<dbReference type="Proteomes" id="UP000187074">
    <property type="component" value="Unassembled WGS sequence"/>
</dbReference>
<sequence length="326" mass="36178">MKTEQELPPDWIQELASSPFNEPMFTEKMKSSVMNSAANGSVKKGRKKRKSPARLRITASAFMILLIAAVWGWRESPALQRMIPIQGLGYAAKWTPRSVYTEDGVDKLQAFPGGDYAAGSPAGAWWNLLTPVQELEGKTIHITAVHRDTGTTLEEFVETEITSDMAYDNFTRVSSRFALPLSGLWRFDVMVDQEKYGDIVVDVPDSSWEPSPSFRSGNYAMTGVEGRLGFIHPPLIADKPNKYMWHFWGRAEELTGDLHITAIKRNTTEIIDVFEVAGLRPSSINGADAAIPTSMSLPSPGLWRIMVSINGQLFGSVIVEVDKPQD</sequence>
<evidence type="ECO:0000313" key="2">
    <source>
        <dbReference type="EMBL" id="OME92970.1"/>
    </source>
</evidence>
<dbReference type="AlphaFoldDB" id="A0A1R1B2F9"/>
<evidence type="ECO:0000313" key="3">
    <source>
        <dbReference type="Proteomes" id="UP000187074"/>
    </source>
</evidence>
<keyword evidence="1" id="KW-0472">Membrane</keyword>
<dbReference type="STRING" id="1401.BK123_13965"/>
<feature type="transmembrane region" description="Helical" evidence="1">
    <location>
        <begin position="53"/>
        <end position="73"/>
    </location>
</feature>
<name>A0A1R1B2F9_PAELA</name>
<keyword evidence="1" id="KW-1133">Transmembrane helix</keyword>
<dbReference type="EMBL" id="MRTF01000004">
    <property type="protein sequence ID" value="OME92970.1"/>
    <property type="molecule type" value="Genomic_DNA"/>
</dbReference>